<evidence type="ECO:0000256" key="1">
    <source>
        <dbReference type="SAM" id="MobiDB-lite"/>
    </source>
</evidence>
<feature type="domain" description="AsmA" evidence="3">
    <location>
        <begin position="216"/>
        <end position="560"/>
    </location>
</feature>
<name>A0A7W4IX45_9PROT</name>
<dbReference type="PANTHER" id="PTHR30441">
    <property type="entry name" value="DUF748 DOMAIN-CONTAINING PROTEIN"/>
    <property type="match status" value="1"/>
</dbReference>
<keyword evidence="2" id="KW-0812">Transmembrane</keyword>
<evidence type="ECO:0000313" key="4">
    <source>
        <dbReference type="EMBL" id="MBB2170658.1"/>
    </source>
</evidence>
<sequence length="719" mass="75613">MCRIPPPGTLRGPENGDPFLTAQPGTPRSPLRRPLPILAGLSALALLLLVVLWNWDWFVPMIERRASAALHRPVTIAHLHVRPGWTTTITLDDPHIGQPEGFTAEKEDFASAKSLTVSVKPWPYLVGRGLTLPLVALDTPRGDIVALQDGRNNYTFTADGKPAPDNGSPTSLPHIDELRITDGDIRVALARLRSDFRLALHTTPPAEGKLGTIVAEAKGRYAAQPITGHFVGGALLTLADAQNPYPVDLHVANGPTTVTLRGTVNDPIHFAGAQLNLTLTGPDMSLLYPLIGIPIPQTPHYSIAGKLDYTEAKIRFTGFEGRLGSSDLGGDLTVDPHQKVPFVEAALHSHLVDLADLAGFVGGEPGHAKTENPSDTKILPDQRINVPKLNAVNAHIAYHGDHIENKRLPLDNIDVEATVQDGAIDVRKLNFAVGTGTLASVATLTPAANDDFSTRFKLDVSRVPVTRLMKGLGSLEGQGTIGGHVTLSATGHSVADLVAHGTGGITIVLDQGGHLSAILPDLLGLQLGNALLSALGLPPRTPLQCFIADMPLKDGILSTHSFLIQTGDTRTTGDGTVNFRNNTLDYAITTRAIHFTVASFPGAVHISGPLRSPIILPGAEIAGRVAATGALAAVFPPAAIIPTIQFGVGKGSACEQAVAQAYAHPAAGIAPGTTTGPHPSPAARAGRARATRATTAAERKAAAEVRAAWAKKQQKTGHE</sequence>
<protein>
    <submittedName>
        <fullName evidence="4">AsmA family protein</fullName>
    </submittedName>
</protein>
<feature type="transmembrane region" description="Helical" evidence="2">
    <location>
        <begin position="35"/>
        <end position="55"/>
    </location>
</feature>
<dbReference type="InterPro" id="IPR007844">
    <property type="entry name" value="AsmA"/>
</dbReference>
<evidence type="ECO:0000256" key="2">
    <source>
        <dbReference type="SAM" id="Phobius"/>
    </source>
</evidence>
<evidence type="ECO:0000313" key="5">
    <source>
        <dbReference type="Proteomes" id="UP000577891"/>
    </source>
</evidence>
<dbReference type="AlphaFoldDB" id="A0A7W4IX45"/>
<dbReference type="GO" id="GO:0005886">
    <property type="term" value="C:plasma membrane"/>
    <property type="evidence" value="ECO:0007669"/>
    <property type="project" value="TreeGrafter"/>
</dbReference>
<organism evidence="4 5">
    <name type="scientific">Gluconacetobacter asukensis</name>
    <dbReference type="NCBI Taxonomy" id="1017181"/>
    <lineage>
        <taxon>Bacteria</taxon>
        <taxon>Pseudomonadati</taxon>
        <taxon>Pseudomonadota</taxon>
        <taxon>Alphaproteobacteria</taxon>
        <taxon>Acetobacterales</taxon>
        <taxon>Acetobacteraceae</taxon>
        <taxon>Gluconacetobacter</taxon>
    </lineage>
</organism>
<accession>A0A7W4IX45</accession>
<keyword evidence="2" id="KW-0472">Membrane</keyword>
<gene>
    <name evidence="4" type="ORF">HLH35_00765</name>
</gene>
<dbReference type="InterPro" id="IPR052894">
    <property type="entry name" value="AsmA-related"/>
</dbReference>
<keyword evidence="2" id="KW-1133">Transmembrane helix</keyword>
<keyword evidence="5" id="KW-1185">Reference proteome</keyword>
<proteinExistence type="predicted"/>
<dbReference type="PANTHER" id="PTHR30441:SF9">
    <property type="entry name" value="ASMA FAMILY PROTEIN YHJG"/>
    <property type="match status" value="1"/>
</dbReference>
<dbReference type="EMBL" id="JABEQE010000001">
    <property type="protein sequence ID" value="MBB2170658.1"/>
    <property type="molecule type" value="Genomic_DNA"/>
</dbReference>
<reference evidence="4 5" key="1">
    <citation type="submission" date="2020-04" db="EMBL/GenBank/DDBJ databases">
        <title>Description of novel Gluconacetobacter.</title>
        <authorList>
            <person name="Sombolestani A."/>
        </authorList>
    </citation>
    <scope>NUCLEOTIDE SEQUENCE [LARGE SCALE GENOMIC DNA]</scope>
    <source>
        <strain evidence="4 5">LMG 27724</strain>
    </source>
</reference>
<feature type="region of interest" description="Disordered" evidence="1">
    <location>
        <begin position="669"/>
        <end position="719"/>
    </location>
</feature>
<dbReference type="Proteomes" id="UP000577891">
    <property type="component" value="Unassembled WGS sequence"/>
</dbReference>
<dbReference type="Pfam" id="PF05170">
    <property type="entry name" value="AsmA"/>
    <property type="match status" value="1"/>
</dbReference>
<evidence type="ECO:0000259" key="3">
    <source>
        <dbReference type="Pfam" id="PF05170"/>
    </source>
</evidence>
<dbReference type="GO" id="GO:0090313">
    <property type="term" value="P:regulation of protein targeting to membrane"/>
    <property type="evidence" value="ECO:0007669"/>
    <property type="project" value="TreeGrafter"/>
</dbReference>
<feature type="region of interest" description="Disordered" evidence="1">
    <location>
        <begin position="1"/>
        <end position="27"/>
    </location>
</feature>
<comment type="caution">
    <text evidence="4">The sequence shown here is derived from an EMBL/GenBank/DDBJ whole genome shotgun (WGS) entry which is preliminary data.</text>
</comment>
<dbReference type="RefSeq" id="WP_182977337.1">
    <property type="nucleotide sequence ID" value="NZ_BAABGB010000014.1"/>
</dbReference>